<dbReference type="GO" id="GO:0005506">
    <property type="term" value="F:iron ion binding"/>
    <property type="evidence" value="ECO:0007669"/>
    <property type="project" value="InterPro"/>
</dbReference>
<dbReference type="PANTHER" id="PTHR24291:SF189">
    <property type="entry name" value="CYTOCHROME P450 4C3-RELATED"/>
    <property type="match status" value="1"/>
</dbReference>
<evidence type="ECO:0000313" key="17">
    <source>
        <dbReference type="EMBL" id="KAJ8916565.1"/>
    </source>
</evidence>
<feature type="transmembrane region" description="Helical" evidence="16">
    <location>
        <begin position="15"/>
        <end position="37"/>
    </location>
</feature>
<dbReference type="InterPro" id="IPR002401">
    <property type="entry name" value="Cyt_P450_E_grp-I"/>
</dbReference>
<evidence type="ECO:0000313" key="18">
    <source>
        <dbReference type="Proteomes" id="UP001159042"/>
    </source>
</evidence>
<dbReference type="PROSITE" id="PS00086">
    <property type="entry name" value="CYTOCHROME_P450"/>
    <property type="match status" value="1"/>
</dbReference>
<dbReference type="CDD" id="cd20628">
    <property type="entry name" value="CYP4"/>
    <property type="match status" value="1"/>
</dbReference>
<evidence type="ECO:0000256" key="7">
    <source>
        <dbReference type="ARBA" id="ARBA00022723"/>
    </source>
</evidence>
<proteinExistence type="inferred from homology"/>
<evidence type="ECO:0000256" key="4">
    <source>
        <dbReference type="ARBA" id="ARBA00004406"/>
    </source>
</evidence>
<comment type="similarity">
    <text evidence="5 15">Belongs to the cytochrome P450 family.</text>
</comment>
<dbReference type="EMBL" id="JANEYG010000041">
    <property type="protein sequence ID" value="KAJ8916565.1"/>
    <property type="molecule type" value="Genomic_DNA"/>
</dbReference>
<dbReference type="GO" id="GO:0005789">
    <property type="term" value="C:endoplasmic reticulum membrane"/>
    <property type="evidence" value="ECO:0007669"/>
    <property type="project" value="UniProtKB-SubCell"/>
</dbReference>
<evidence type="ECO:0000256" key="2">
    <source>
        <dbReference type="ARBA" id="ARBA00003690"/>
    </source>
</evidence>
<evidence type="ECO:0000256" key="16">
    <source>
        <dbReference type="SAM" id="Phobius"/>
    </source>
</evidence>
<comment type="caution">
    <text evidence="17">The sequence shown here is derived from an EMBL/GenBank/DDBJ whole genome shotgun (WGS) entry which is preliminary data.</text>
</comment>
<evidence type="ECO:0000256" key="13">
    <source>
        <dbReference type="ARBA" id="ARBA00023136"/>
    </source>
</evidence>
<comment type="cofactor">
    <cofactor evidence="1 14">
        <name>heme</name>
        <dbReference type="ChEBI" id="CHEBI:30413"/>
    </cofactor>
</comment>
<evidence type="ECO:0000256" key="15">
    <source>
        <dbReference type="RuleBase" id="RU000461"/>
    </source>
</evidence>
<evidence type="ECO:0008006" key="19">
    <source>
        <dbReference type="Google" id="ProtNLM"/>
    </source>
</evidence>
<dbReference type="PANTHER" id="PTHR24291">
    <property type="entry name" value="CYTOCHROME P450 FAMILY 4"/>
    <property type="match status" value="1"/>
</dbReference>
<organism evidence="17 18">
    <name type="scientific">Exocentrus adspersus</name>
    <dbReference type="NCBI Taxonomy" id="1586481"/>
    <lineage>
        <taxon>Eukaryota</taxon>
        <taxon>Metazoa</taxon>
        <taxon>Ecdysozoa</taxon>
        <taxon>Arthropoda</taxon>
        <taxon>Hexapoda</taxon>
        <taxon>Insecta</taxon>
        <taxon>Pterygota</taxon>
        <taxon>Neoptera</taxon>
        <taxon>Endopterygota</taxon>
        <taxon>Coleoptera</taxon>
        <taxon>Polyphaga</taxon>
        <taxon>Cucujiformia</taxon>
        <taxon>Chrysomeloidea</taxon>
        <taxon>Cerambycidae</taxon>
        <taxon>Lamiinae</taxon>
        <taxon>Acanthocinini</taxon>
        <taxon>Exocentrus</taxon>
    </lineage>
</organism>
<dbReference type="InterPro" id="IPR017972">
    <property type="entry name" value="Cyt_P450_CS"/>
</dbReference>
<evidence type="ECO:0000256" key="6">
    <source>
        <dbReference type="ARBA" id="ARBA00022617"/>
    </source>
</evidence>
<dbReference type="InterPro" id="IPR050196">
    <property type="entry name" value="Cytochrome_P450_Monoox"/>
</dbReference>
<dbReference type="InterPro" id="IPR001128">
    <property type="entry name" value="Cyt_P450"/>
</dbReference>
<evidence type="ECO:0000256" key="1">
    <source>
        <dbReference type="ARBA" id="ARBA00001971"/>
    </source>
</evidence>
<dbReference type="PRINTS" id="PR00463">
    <property type="entry name" value="EP450I"/>
</dbReference>
<comment type="function">
    <text evidence="2">May be involved in the metabolism of insect hormones and in the breakdown of synthetic insecticides.</text>
</comment>
<evidence type="ECO:0000256" key="11">
    <source>
        <dbReference type="ARBA" id="ARBA00023004"/>
    </source>
</evidence>
<keyword evidence="11 14" id="KW-0408">Iron</keyword>
<keyword evidence="10 15" id="KW-0560">Oxidoreductase</keyword>
<accession>A0AAV8VRR7</accession>
<keyword evidence="9" id="KW-0492">Microsome</keyword>
<keyword evidence="18" id="KW-1185">Reference proteome</keyword>
<name>A0AAV8VRR7_9CUCU</name>
<comment type="subcellular location">
    <subcellularLocation>
        <location evidence="4">Endoplasmic reticulum membrane</location>
        <topology evidence="4">Peripheral membrane protein</topology>
    </subcellularLocation>
    <subcellularLocation>
        <location evidence="3">Microsome membrane</location>
        <topology evidence="3">Peripheral membrane protein</topology>
    </subcellularLocation>
</comment>
<protein>
    <recommendedName>
        <fullName evidence="19">Cytochrome P450</fullName>
    </recommendedName>
</protein>
<sequence length="507" mass="58392">MTPEFNFYGLNFPELVLFGILVYVAAIALVIFFAYCIRYRVLCPFSEDLVHCTYLNSRLSCPNCSLKQSGRNIRSLIETGINNYPGIFKLWIFSKLYCVVSEPKYHEVVLTKCLGKGELYEDIKSVIGHGLFTAPYDLWKKHRRAINPTFNQKVLDAYVDVFHKNSQALVGKLKQIAGEGQVEVYNLVLKCITDNYCETTLGMTMDDQPGNDVRIREWIKGIFDAISKRFLVPWYHFDVIFHSTNSARRMRSCTEEIHRYTKEVIRKKRLLLEETKQEDQSKKKSFLDHLMEITYGDDSKFTEQELVDEMNSFLFASAETVTTTISFTLIMLGLHKNLQDKVLEEILEVVGTTRAVDKDDLPKLKYLEMFIKETLRLFPIAYIVGRELHEDVDLGDYVLPAGASVVTSISATHTNKEYWPDPYNFNPERFLPEEVAKRHPCAYLPFSYGPRNCIGAKFSMMNMKVVLASVVRKFKISTSYGSVRDVEVETSLVIKPKNGCKVELEMR</sequence>
<keyword evidence="13 16" id="KW-0472">Membrane</keyword>
<keyword evidence="16" id="KW-0812">Transmembrane</keyword>
<gene>
    <name evidence="17" type="ORF">NQ315_000209</name>
</gene>
<keyword evidence="12 15" id="KW-0503">Monooxygenase</keyword>
<evidence type="ECO:0000256" key="10">
    <source>
        <dbReference type="ARBA" id="ARBA00023002"/>
    </source>
</evidence>
<dbReference type="SUPFAM" id="SSF48264">
    <property type="entry name" value="Cytochrome P450"/>
    <property type="match status" value="1"/>
</dbReference>
<evidence type="ECO:0000256" key="14">
    <source>
        <dbReference type="PIRSR" id="PIRSR602401-1"/>
    </source>
</evidence>
<evidence type="ECO:0000256" key="9">
    <source>
        <dbReference type="ARBA" id="ARBA00022848"/>
    </source>
</evidence>
<dbReference type="Proteomes" id="UP001159042">
    <property type="component" value="Unassembled WGS sequence"/>
</dbReference>
<keyword evidence="16" id="KW-1133">Transmembrane helix</keyword>
<dbReference type="InterPro" id="IPR036396">
    <property type="entry name" value="Cyt_P450_sf"/>
</dbReference>
<evidence type="ECO:0000256" key="12">
    <source>
        <dbReference type="ARBA" id="ARBA00023033"/>
    </source>
</evidence>
<keyword evidence="8" id="KW-0256">Endoplasmic reticulum</keyword>
<dbReference type="Gene3D" id="1.10.630.10">
    <property type="entry name" value="Cytochrome P450"/>
    <property type="match status" value="1"/>
</dbReference>
<keyword evidence="6 14" id="KW-0349">Heme</keyword>
<dbReference type="GO" id="GO:0020037">
    <property type="term" value="F:heme binding"/>
    <property type="evidence" value="ECO:0007669"/>
    <property type="project" value="InterPro"/>
</dbReference>
<dbReference type="PRINTS" id="PR00385">
    <property type="entry name" value="P450"/>
</dbReference>
<evidence type="ECO:0000256" key="3">
    <source>
        <dbReference type="ARBA" id="ARBA00004174"/>
    </source>
</evidence>
<dbReference type="GO" id="GO:0004497">
    <property type="term" value="F:monooxygenase activity"/>
    <property type="evidence" value="ECO:0007669"/>
    <property type="project" value="UniProtKB-KW"/>
</dbReference>
<feature type="binding site" description="axial binding residue" evidence="14">
    <location>
        <position position="453"/>
    </location>
    <ligand>
        <name>heme</name>
        <dbReference type="ChEBI" id="CHEBI:30413"/>
    </ligand>
    <ligandPart>
        <name>Fe</name>
        <dbReference type="ChEBI" id="CHEBI:18248"/>
    </ligandPart>
</feature>
<keyword evidence="7 14" id="KW-0479">Metal-binding</keyword>
<dbReference type="Pfam" id="PF00067">
    <property type="entry name" value="p450"/>
    <property type="match status" value="1"/>
</dbReference>
<dbReference type="AlphaFoldDB" id="A0AAV8VRR7"/>
<evidence type="ECO:0000256" key="5">
    <source>
        <dbReference type="ARBA" id="ARBA00010617"/>
    </source>
</evidence>
<reference evidence="17 18" key="1">
    <citation type="journal article" date="2023" name="Insect Mol. Biol.">
        <title>Genome sequencing provides insights into the evolution of gene families encoding plant cell wall-degrading enzymes in longhorned beetles.</title>
        <authorList>
            <person name="Shin N.R."/>
            <person name="Okamura Y."/>
            <person name="Kirsch R."/>
            <person name="Pauchet Y."/>
        </authorList>
    </citation>
    <scope>NUCLEOTIDE SEQUENCE [LARGE SCALE GENOMIC DNA]</scope>
    <source>
        <strain evidence="17">EAD_L_NR</strain>
    </source>
</reference>
<evidence type="ECO:0000256" key="8">
    <source>
        <dbReference type="ARBA" id="ARBA00022824"/>
    </source>
</evidence>
<dbReference type="GO" id="GO:0016705">
    <property type="term" value="F:oxidoreductase activity, acting on paired donors, with incorporation or reduction of molecular oxygen"/>
    <property type="evidence" value="ECO:0007669"/>
    <property type="project" value="InterPro"/>
</dbReference>